<dbReference type="EMBL" id="JANHOG010000778">
    <property type="protein sequence ID" value="KAJ3551607.1"/>
    <property type="molecule type" value="Genomic_DNA"/>
</dbReference>
<dbReference type="Proteomes" id="UP001148662">
    <property type="component" value="Unassembled WGS sequence"/>
</dbReference>
<accession>A0ACC1T260</accession>
<sequence>MFETSTGVIPSLTADQPAYLMAAVSRTDYLSGNMTYRELVLNNMNTFFASNPLVSLVRLYFFALRPHKEVLIPTDLLPQDHNSQIVMWGLAAASAYRAYNDSTSLTQAVQAWKQVIPYQIVPHEVAINVGADSFNATIPTSCNGSPVTGGVFGYPYGSQALDAQLRPMAVDGETAAAFVALSAHLYEFTGESFYLNAAVSGAEFLQNHMQTAEGISLDTFNISGCQPLNLRPYTYITGFNIWGLSVVATHNASWIPFLNTLISTSVPYIGWTDELSGIITEGSSNSTDNFAQPSDVLNDSTTSCLKVVWIRGLHEAWTRIDPESEAAKFINAYLNVQAREFTFNALRDLAFNATINSYSPQWDGPAIDVVLPWGQLDALDVMNAAFSMVPTSLSTSSMTSASSDTSTFPTSPSPEASKSSSKTSKVHTPIIVGAVFGALVGLVLITLLCAMILRRRQARRLHQIGYMNGVVEAEGSHAEAETAYNIHPFMLPARTDTANVHGLRRKSRHAEKRGLEYARGPAVDPLDCTASNLTASSANTARREPRDGMAVTTSPPESRIDQSPELEPHASTTGAGGIEASPLPRLLANLMNLLTAVEQNQAQDHEEPPPDYDL</sequence>
<organism evidence="1 2">
    <name type="scientific">Phlebia brevispora</name>
    <dbReference type="NCBI Taxonomy" id="194682"/>
    <lineage>
        <taxon>Eukaryota</taxon>
        <taxon>Fungi</taxon>
        <taxon>Dikarya</taxon>
        <taxon>Basidiomycota</taxon>
        <taxon>Agaricomycotina</taxon>
        <taxon>Agaricomycetes</taxon>
        <taxon>Polyporales</taxon>
        <taxon>Meruliaceae</taxon>
        <taxon>Phlebia</taxon>
    </lineage>
</organism>
<reference evidence="1" key="1">
    <citation type="submission" date="2022-07" db="EMBL/GenBank/DDBJ databases">
        <title>Genome Sequence of Phlebia brevispora.</title>
        <authorList>
            <person name="Buettner E."/>
        </authorList>
    </citation>
    <scope>NUCLEOTIDE SEQUENCE</scope>
    <source>
        <strain evidence="1">MPL23</strain>
    </source>
</reference>
<proteinExistence type="predicted"/>
<name>A0ACC1T260_9APHY</name>
<protein>
    <submittedName>
        <fullName evidence="1">Uncharacterized protein</fullName>
    </submittedName>
</protein>
<evidence type="ECO:0000313" key="1">
    <source>
        <dbReference type="EMBL" id="KAJ3551607.1"/>
    </source>
</evidence>
<gene>
    <name evidence="1" type="ORF">NM688_g4605</name>
</gene>
<keyword evidence="2" id="KW-1185">Reference proteome</keyword>
<evidence type="ECO:0000313" key="2">
    <source>
        <dbReference type="Proteomes" id="UP001148662"/>
    </source>
</evidence>
<comment type="caution">
    <text evidence="1">The sequence shown here is derived from an EMBL/GenBank/DDBJ whole genome shotgun (WGS) entry which is preliminary data.</text>
</comment>